<feature type="domain" description="K Homology" evidence="9">
    <location>
        <begin position="49"/>
        <end position="122"/>
    </location>
</feature>
<evidence type="ECO:0000313" key="10">
    <source>
        <dbReference type="Proteomes" id="UP000515163"/>
    </source>
</evidence>
<feature type="compositionally biased region" description="Polar residues" evidence="8">
    <location>
        <begin position="8"/>
        <end position="20"/>
    </location>
</feature>
<accession>A0A6P8IIV0</accession>
<dbReference type="InterPro" id="IPR047276">
    <property type="entry name" value="KH-I_NOVA_rpt2"/>
</dbReference>
<evidence type="ECO:0000256" key="8">
    <source>
        <dbReference type="SAM" id="MobiDB-lite"/>
    </source>
</evidence>
<evidence type="ECO:0000313" key="11">
    <source>
        <dbReference type="RefSeq" id="XP_031566689.1"/>
    </source>
</evidence>
<dbReference type="CDD" id="cd09031">
    <property type="entry name" value="KH-I_NOVA_rpt3"/>
    <property type="match status" value="1"/>
</dbReference>
<dbReference type="PANTHER" id="PTHR10288">
    <property type="entry name" value="KH DOMAIN CONTAINING RNA BINDING PROTEIN"/>
    <property type="match status" value="1"/>
</dbReference>
<dbReference type="InterPro" id="IPR004088">
    <property type="entry name" value="KH_dom_type_1"/>
</dbReference>
<feature type="domain" description="K Homology" evidence="9">
    <location>
        <begin position="307"/>
        <end position="380"/>
    </location>
</feature>
<gene>
    <name evidence="11" type="primary">LOC116301726</name>
</gene>
<evidence type="ECO:0000259" key="9">
    <source>
        <dbReference type="SMART" id="SM00322"/>
    </source>
</evidence>
<reference evidence="11" key="1">
    <citation type="submission" date="2025-08" db="UniProtKB">
        <authorList>
            <consortium name="RefSeq"/>
        </authorList>
    </citation>
    <scope>IDENTIFICATION</scope>
    <source>
        <tissue evidence="11">Tentacle</tissue>
    </source>
</reference>
<name>A0A6P8IIV0_ACTTE</name>
<dbReference type="Proteomes" id="UP000515163">
    <property type="component" value="Unplaced"/>
</dbReference>
<dbReference type="GO" id="GO:0006397">
    <property type="term" value="P:mRNA processing"/>
    <property type="evidence" value="ECO:0007669"/>
    <property type="project" value="UniProtKB-KW"/>
</dbReference>
<dbReference type="InParanoid" id="A0A6P8IIV0"/>
<dbReference type="GeneID" id="116301726"/>
<feature type="region of interest" description="Disordered" evidence="8">
    <location>
        <begin position="1"/>
        <end position="37"/>
    </location>
</feature>
<dbReference type="KEGG" id="aten:116301726"/>
<keyword evidence="3" id="KW-0677">Repeat</keyword>
<dbReference type="SMART" id="SM00322">
    <property type="entry name" value="KH"/>
    <property type="match status" value="3"/>
</dbReference>
<evidence type="ECO:0000256" key="3">
    <source>
        <dbReference type="ARBA" id="ARBA00022737"/>
    </source>
</evidence>
<evidence type="ECO:0000256" key="7">
    <source>
        <dbReference type="PROSITE-ProRule" id="PRU00117"/>
    </source>
</evidence>
<protein>
    <submittedName>
        <fullName evidence="11">RNA-binding protein Nova-1-like isoform X1</fullName>
    </submittedName>
</protein>
<dbReference type="GO" id="GO:0008380">
    <property type="term" value="P:RNA splicing"/>
    <property type="evidence" value="ECO:0007669"/>
    <property type="project" value="UniProtKB-KW"/>
</dbReference>
<keyword evidence="2" id="KW-0507">mRNA processing</keyword>
<keyword evidence="5" id="KW-0508">mRNA splicing</keyword>
<dbReference type="AlphaFoldDB" id="A0A6P8IIV0"/>
<evidence type="ECO:0000256" key="4">
    <source>
        <dbReference type="ARBA" id="ARBA00022884"/>
    </source>
</evidence>
<evidence type="ECO:0000256" key="6">
    <source>
        <dbReference type="ARBA" id="ARBA00023242"/>
    </source>
</evidence>
<feature type="domain" description="K Homology" evidence="9">
    <location>
        <begin position="140"/>
        <end position="212"/>
    </location>
</feature>
<dbReference type="OrthoDB" id="441329at2759"/>
<dbReference type="GO" id="GO:0005634">
    <property type="term" value="C:nucleus"/>
    <property type="evidence" value="ECO:0007669"/>
    <property type="project" value="UniProtKB-SubCell"/>
</dbReference>
<evidence type="ECO:0000256" key="2">
    <source>
        <dbReference type="ARBA" id="ARBA00022664"/>
    </source>
</evidence>
<dbReference type="RefSeq" id="XP_031566689.1">
    <property type="nucleotide sequence ID" value="XM_031710829.1"/>
</dbReference>
<comment type="subcellular location">
    <subcellularLocation>
        <location evidence="1">Nucleus</location>
    </subcellularLocation>
</comment>
<dbReference type="InterPro" id="IPR047275">
    <property type="entry name" value="KH-I_NOVA_rpt1"/>
</dbReference>
<dbReference type="FunCoup" id="A0A6P8IIV0">
    <property type="interactions" value="2969"/>
</dbReference>
<dbReference type="PROSITE" id="PS50084">
    <property type="entry name" value="KH_TYPE_1"/>
    <property type="match status" value="3"/>
</dbReference>
<sequence length="394" mass="41455">MALENMADQFSTGVDASSEITDGDSRKRPLDASSDIRQPFKRSNFGAAKSPILKILVPNYAAGSIIGKGGQNIAQVQQSTGARIKLSPNNHYYPGTQERIGLIIGEVDTIITMLDFVIDKIRQEPQGAKVNSNITFDRERAKQMKIVVPNSTAGMIIGKGGTAIKSISEQTGARIQISQKDADSVAGERVVCVSGEEDQVQAACAIITAKVQEDPEHALNNNIMYTGLTTSRGGHSNGHFGSNLPLSALSGFGGLGLPNTGSQGSQAAAPNHILAQAALMQSGSNALSSALGMPPTTTATTSSSIHSSATLEITVPDELIGAILGKGGKTINEFMQYSGARIQVSQKGEFVPGTSNRKVVITGDVQAAQLAHFLITQRLQQVEAERLVSPPHRA</sequence>
<proteinExistence type="predicted"/>
<organism evidence="10 11">
    <name type="scientific">Actinia tenebrosa</name>
    <name type="common">Australian red waratah sea anemone</name>
    <dbReference type="NCBI Taxonomy" id="6105"/>
    <lineage>
        <taxon>Eukaryota</taxon>
        <taxon>Metazoa</taxon>
        <taxon>Cnidaria</taxon>
        <taxon>Anthozoa</taxon>
        <taxon>Hexacorallia</taxon>
        <taxon>Actiniaria</taxon>
        <taxon>Actiniidae</taxon>
        <taxon>Actinia</taxon>
    </lineage>
</organism>
<dbReference type="Gene3D" id="3.30.1370.10">
    <property type="entry name" value="K Homology domain, type 1"/>
    <property type="match status" value="3"/>
</dbReference>
<dbReference type="CDD" id="cd22436">
    <property type="entry name" value="KH-I_NOVA_rpt2"/>
    <property type="match status" value="1"/>
</dbReference>
<keyword evidence="10" id="KW-1185">Reference proteome</keyword>
<keyword evidence="6" id="KW-0539">Nucleus</keyword>
<evidence type="ECO:0000256" key="1">
    <source>
        <dbReference type="ARBA" id="ARBA00004123"/>
    </source>
</evidence>
<evidence type="ECO:0000256" key="5">
    <source>
        <dbReference type="ARBA" id="ARBA00023187"/>
    </source>
</evidence>
<dbReference type="CDD" id="cd22435">
    <property type="entry name" value="KH-I_NOVA_rpt1"/>
    <property type="match status" value="1"/>
</dbReference>
<dbReference type="InterPro" id="IPR004087">
    <property type="entry name" value="KH_dom"/>
</dbReference>
<dbReference type="Pfam" id="PF00013">
    <property type="entry name" value="KH_1"/>
    <property type="match status" value="3"/>
</dbReference>
<dbReference type="GO" id="GO:0003723">
    <property type="term" value="F:RNA binding"/>
    <property type="evidence" value="ECO:0007669"/>
    <property type="project" value="UniProtKB-UniRule"/>
</dbReference>
<dbReference type="InterPro" id="IPR036612">
    <property type="entry name" value="KH_dom_type_1_sf"/>
</dbReference>
<dbReference type="InterPro" id="IPR047274">
    <property type="entry name" value="KH-I_NOVA_rpt3"/>
</dbReference>
<keyword evidence="4 7" id="KW-0694">RNA-binding</keyword>
<dbReference type="SUPFAM" id="SSF54791">
    <property type="entry name" value="Eukaryotic type KH-domain (KH-domain type I)"/>
    <property type="match status" value="3"/>
</dbReference>